<evidence type="ECO:0000256" key="1">
    <source>
        <dbReference type="SAM" id="Phobius"/>
    </source>
</evidence>
<dbReference type="Proteomes" id="UP000199144">
    <property type="component" value="Unassembled WGS sequence"/>
</dbReference>
<dbReference type="OrthoDB" id="7871542at2"/>
<keyword evidence="1" id="KW-0812">Transmembrane</keyword>
<sequence>MKKFSTALSVIALATLAAPVAQAKTIIDHFTSFQKVTADPDGVSPSYSEILDGSVIGGARDMRVTTDPSGDIINQGKTTLLSSDSVNTSRSELTFSNASGVTGTGLIVYDGVGGYDGVDIGSIATGGLGGIDLTKGGKDNAFFFGVTDFDLNGVLEFEMRVWDTEGGFSDYTETVTITLNPLLKFNEFSGDVNFEKVGAIAFALRSNQASFDGAIDLISVVPVPASALLLLGALGGLGGISASKRRRRKAA</sequence>
<protein>
    <submittedName>
        <fullName evidence="3">VPLPA-CTERM protein sorting domain-containing protein</fullName>
    </submittedName>
</protein>
<keyword evidence="2" id="KW-0732">Signal</keyword>
<dbReference type="EMBL" id="FOTQ01000001">
    <property type="protein sequence ID" value="SFL56391.1"/>
    <property type="molecule type" value="Genomic_DNA"/>
</dbReference>
<proteinExistence type="predicted"/>
<dbReference type="RefSeq" id="WP_093090882.1">
    <property type="nucleotide sequence ID" value="NZ_FOTQ01000001.1"/>
</dbReference>
<feature type="signal peptide" evidence="2">
    <location>
        <begin position="1"/>
        <end position="23"/>
    </location>
</feature>
<reference evidence="3 4" key="1">
    <citation type="submission" date="2016-10" db="EMBL/GenBank/DDBJ databases">
        <authorList>
            <person name="de Groot N.N."/>
        </authorList>
    </citation>
    <scope>NUCLEOTIDE SEQUENCE [LARGE SCALE GENOMIC DNA]</scope>
    <source>
        <strain evidence="3 4">DSM 15283</strain>
    </source>
</reference>
<keyword evidence="4" id="KW-1185">Reference proteome</keyword>
<dbReference type="AlphaFoldDB" id="A0A1I4IRC1"/>
<accession>A0A1I4IRC1</accession>
<feature type="chain" id="PRO_5011521548" evidence="2">
    <location>
        <begin position="24"/>
        <end position="251"/>
    </location>
</feature>
<evidence type="ECO:0000313" key="3">
    <source>
        <dbReference type="EMBL" id="SFL56391.1"/>
    </source>
</evidence>
<evidence type="ECO:0000313" key="4">
    <source>
        <dbReference type="Proteomes" id="UP000199144"/>
    </source>
</evidence>
<organism evidence="3 4">
    <name type="scientific">Shimia aestuarii</name>
    <dbReference type="NCBI Taxonomy" id="254406"/>
    <lineage>
        <taxon>Bacteria</taxon>
        <taxon>Pseudomonadati</taxon>
        <taxon>Pseudomonadota</taxon>
        <taxon>Alphaproteobacteria</taxon>
        <taxon>Rhodobacterales</taxon>
        <taxon>Roseobacteraceae</taxon>
    </lineage>
</organism>
<evidence type="ECO:0000256" key="2">
    <source>
        <dbReference type="SAM" id="SignalP"/>
    </source>
</evidence>
<name>A0A1I4IRC1_9RHOB</name>
<keyword evidence="1" id="KW-1133">Transmembrane helix</keyword>
<feature type="transmembrane region" description="Helical" evidence="1">
    <location>
        <begin position="217"/>
        <end position="240"/>
    </location>
</feature>
<gene>
    <name evidence="3" type="ORF">SAMN04488042_101695</name>
</gene>
<keyword evidence="1" id="KW-0472">Membrane</keyword>